<gene>
    <name evidence="1" type="ORF">CAPSK01_001766</name>
</gene>
<comment type="caution">
    <text evidence="1">The sequence shown here is derived from an EMBL/GenBank/DDBJ whole genome shotgun (WGS) entry which is preliminary data.</text>
</comment>
<dbReference type="AlphaFoldDB" id="A0A084Y2G7"/>
<dbReference type="STRING" id="1457154.CAPSK01_001766"/>
<accession>A0A084Y2G7</accession>
<reference evidence="1 2" key="1">
    <citation type="submission" date="2014-07" db="EMBL/GenBank/DDBJ databases">
        <title>Expanding our view of genomic diversity in Candidatus Accumulibacter clades.</title>
        <authorList>
            <person name="Skennerton C.T."/>
            <person name="Barr J.J."/>
            <person name="Slater F.R."/>
            <person name="Bond P.L."/>
            <person name="Tyson G.W."/>
        </authorList>
    </citation>
    <scope>NUCLEOTIDE SEQUENCE [LARGE SCALE GENOMIC DNA]</scope>
    <source>
        <strain evidence="2">SK-01</strain>
    </source>
</reference>
<evidence type="ECO:0000313" key="1">
    <source>
        <dbReference type="EMBL" id="KFB68911.1"/>
    </source>
</evidence>
<evidence type="ECO:0000313" key="2">
    <source>
        <dbReference type="Proteomes" id="UP000019812"/>
    </source>
</evidence>
<organism evidence="1 2">
    <name type="scientific">Candidatus Accumulibacter vicinus</name>
    <dbReference type="NCBI Taxonomy" id="2954382"/>
    <lineage>
        <taxon>Bacteria</taxon>
        <taxon>Pseudomonadati</taxon>
        <taxon>Pseudomonadota</taxon>
        <taxon>Betaproteobacteria</taxon>
        <taxon>Candidatus Accumulibacter</taxon>
    </lineage>
</organism>
<dbReference type="EMBL" id="JDSS02000019">
    <property type="protein sequence ID" value="KFB68911.1"/>
    <property type="molecule type" value="Genomic_DNA"/>
</dbReference>
<name>A0A084Y2G7_9PROT</name>
<proteinExistence type="predicted"/>
<sequence length="101" mass="11306">MEQYMDTARQMAAQCWCDDDTSGIEMDVRLAEAVARRIAAWMDTAAQAQRNADFYRGLVDECAKHLGQPAFTADDGTVLPDPVLLRVPELVQKLVHGRKKI</sequence>
<protein>
    <submittedName>
        <fullName evidence="1">Uncharacterized protein</fullName>
    </submittedName>
</protein>
<dbReference type="Proteomes" id="UP000019812">
    <property type="component" value="Unassembled WGS sequence"/>
</dbReference>